<keyword evidence="3" id="KW-1185">Reference proteome</keyword>
<accession>A0A0V0YUY9</accession>
<gene>
    <name evidence="2" type="ORF">T03_16666</name>
</gene>
<organism evidence="2 3">
    <name type="scientific">Trichinella britovi</name>
    <name type="common">Parasitic roundworm</name>
    <dbReference type="NCBI Taxonomy" id="45882"/>
    <lineage>
        <taxon>Eukaryota</taxon>
        <taxon>Metazoa</taxon>
        <taxon>Ecdysozoa</taxon>
        <taxon>Nematoda</taxon>
        <taxon>Enoplea</taxon>
        <taxon>Dorylaimia</taxon>
        <taxon>Trichinellida</taxon>
        <taxon>Trichinellidae</taxon>
        <taxon>Trichinella</taxon>
    </lineage>
</organism>
<evidence type="ECO:0000256" key="1">
    <source>
        <dbReference type="SAM" id="MobiDB-lite"/>
    </source>
</evidence>
<reference evidence="2 3" key="1">
    <citation type="submission" date="2015-01" db="EMBL/GenBank/DDBJ databases">
        <title>Evolution of Trichinella species and genotypes.</title>
        <authorList>
            <person name="Korhonen P.K."/>
            <person name="Edoardo P."/>
            <person name="Giuseppe L.R."/>
            <person name="Gasser R.B."/>
        </authorList>
    </citation>
    <scope>NUCLEOTIDE SEQUENCE [LARGE SCALE GENOMIC DNA]</scope>
    <source>
        <strain evidence="2">ISS120</strain>
    </source>
</reference>
<sequence length="31" mass="3512">MSGANRSECQNCTSKSRQLWTKHGESRGKPF</sequence>
<evidence type="ECO:0000313" key="3">
    <source>
        <dbReference type="Proteomes" id="UP000054653"/>
    </source>
</evidence>
<evidence type="ECO:0000313" key="2">
    <source>
        <dbReference type="EMBL" id="KRY04165.1"/>
    </source>
</evidence>
<name>A0A0V0YUY9_TRIBR</name>
<feature type="compositionally biased region" description="Polar residues" evidence="1">
    <location>
        <begin position="1"/>
        <end position="19"/>
    </location>
</feature>
<dbReference type="AlphaFoldDB" id="A0A0V0YUY9"/>
<comment type="caution">
    <text evidence="2">The sequence shown here is derived from an EMBL/GenBank/DDBJ whole genome shotgun (WGS) entry which is preliminary data.</text>
</comment>
<dbReference type="EMBL" id="JYDI01005871">
    <property type="protein sequence ID" value="KRY04165.1"/>
    <property type="molecule type" value="Genomic_DNA"/>
</dbReference>
<dbReference type="Proteomes" id="UP000054653">
    <property type="component" value="Unassembled WGS sequence"/>
</dbReference>
<feature type="region of interest" description="Disordered" evidence="1">
    <location>
        <begin position="1"/>
        <end position="31"/>
    </location>
</feature>
<proteinExistence type="predicted"/>
<protein>
    <submittedName>
        <fullName evidence="2">Uncharacterized protein</fullName>
    </submittedName>
</protein>
<feature type="compositionally biased region" description="Basic and acidic residues" evidence="1">
    <location>
        <begin position="22"/>
        <end position="31"/>
    </location>
</feature>